<dbReference type="Proteomes" id="UP000257109">
    <property type="component" value="Unassembled WGS sequence"/>
</dbReference>
<evidence type="ECO:0000256" key="3">
    <source>
        <dbReference type="RuleBase" id="RU000628"/>
    </source>
</evidence>
<dbReference type="PRINTS" id="PR00382">
    <property type="entry name" value="LIPIDTRNSFER"/>
</dbReference>
<evidence type="ECO:0000256" key="4">
    <source>
        <dbReference type="SAM" id="SignalP"/>
    </source>
</evidence>
<dbReference type="Pfam" id="PF00234">
    <property type="entry name" value="Tryp_alpha_amyl"/>
    <property type="match status" value="1"/>
</dbReference>
<dbReference type="GO" id="GO:0008289">
    <property type="term" value="F:lipid binding"/>
    <property type="evidence" value="ECO:0007669"/>
    <property type="project" value="UniProtKB-KW"/>
</dbReference>
<proteinExistence type="inferred from homology"/>
<name>A0A371II62_MUCPR</name>
<dbReference type="SUPFAM" id="SSF47699">
    <property type="entry name" value="Bifunctional inhibitor/lipid-transfer protein/seed storage 2S albumin"/>
    <property type="match status" value="1"/>
</dbReference>
<reference evidence="6" key="1">
    <citation type="submission" date="2018-05" db="EMBL/GenBank/DDBJ databases">
        <title>Draft genome of Mucuna pruriens seed.</title>
        <authorList>
            <person name="Nnadi N.E."/>
            <person name="Vos R."/>
            <person name="Hasami M.H."/>
            <person name="Devisetty U.K."/>
            <person name="Aguiy J.C."/>
        </authorList>
    </citation>
    <scope>NUCLEOTIDE SEQUENCE [LARGE SCALE GENOMIC DNA]</scope>
    <source>
        <strain evidence="6">JCA_2017</strain>
    </source>
</reference>
<evidence type="ECO:0000313" key="6">
    <source>
        <dbReference type="EMBL" id="RDY14752.1"/>
    </source>
</evidence>
<dbReference type="Gene3D" id="1.10.110.10">
    <property type="entry name" value="Plant lipid-transfer and hydrophobic proteins"/>
    <property type="match status" value="1"/>
</dbReference>
<comment type="function">
    <text evidence="3">Plant non-specific lipid-transfer proteins transfer phospholipids as well as galactolipids across membranes. May play a role in wax or cutin deposition in the cell walls of expanding epidermal cells and certain secretory tissues.</text>
</comment>
<keyword evidence="2" id="KW-1015">Disulfide bond</keyword>
<evidence type="ECO:0000256" key="1">
    <source>
        <dbReference type="ARBA" id="ARBA00009748"/>
    </source>
</evidence>
<organism evidence="6 7">
    <name type="scientific">Mucuna pruriens</name>
    <name type="common">Velvet bean</name>
    <name type="synonym">Dolichos pruriens</name>
    <dbReference type="NCBI Taxonomy" id="157652"/>
    <lineage>
        <taxon>Eukaryota</taxon>
        <taxon>Viridiplantae</taxon>
        <taxon>Streptophyta</taxon>
        <taxon>Embryophyta</taxon>
        <taxon>Tracheophyta</taxon>
        <taxon>Spermatophyta</taxon>
        <taxon>Magnoliopsida</taxon>
        <taxon>eudicotyledons</taxon>
        <taxon>Gunneridae</taxon>
        <taxon>Pentapetalae</taxon>
        <taxon>rosids</taxon>
        <taxon>fabids</taxon>
        <taxon>Fabales</taxon>
        <taxon>Fabaceae</taxon>
        <taxon>Papilionoideae</taxon>
        <taxon>50 kb inversion clade</taxon>
        <taxon>NPAAA clade</taxon>
        <taxon>indigoferoid/millettioid clade</taxon>
        <taxon>Phaseoleae</taxon>
        <taxon>Mucuna</taxon>
    </lineage>
</organism>
<feature type="non-terminal residue" evidence="6">
    <location>
        <position position="1"/>
    </location>
</feature>
<feature type="signal peptide" evidence="4">
    <location>
        <begin position="1"/>
        <end position="26"/>
    </location>
</feature>
<dbReference type="AlphaFoldDB" id="A0A371II62"/>
<dbReference type="PANTHER" id="PTHR33076">
    <property type="entry name" value="NON-SPECIFIC LIPID-TRANSFER PROTEIN 2-RELATED"/>
    <property type="match status" value="1"/>
</dbReference>
<dbReference type="STRING" id="157652.A0A371II62"/>
<dbReference type="EMBL" id="QJKJ01000020">
    <property type="protein sequence ID" value="RDY14752.1"/>
    <property type="molecule type" value="Genomic_DNA"/>
</dbReference>
<keyword evidence="4" id="KW-0732">Signal</keyword>
<evidence type="ECO:0000313" key="7">
    <source>
        <dbReference type="Proteomes" id="UP000257109"/>
    </source>
</evidence>
<feature type="domain" description="Bifunctional inhibitor/plant lipid transfer protein/seed storage helical" evidence="5">
    <location>
        <begin position="32"/>
        <end position="117"/>
    </location>
</feature>
<evidence type="ECO:0000256" key="2">
    <source>
        <dbReference type="ARBA" id="ARBA00023157"/>
    </source>
</evidence>
<keyword evidence="3" id="KW-0813">Transport</keyword>
<gene>
    <name evidence="6" type="ORF">CR513_00125</name>
</gene>
<dbReference type="GO" id="GO:0006869">
    <property type="term" value="P:lipid transport"/>
    <property type="evidence" value="ECO:0007669"/>
    <property type="project" value="InterPro"/>
</dbReference>
<evidence type="ECO:0000259" key="5">
    <source>
        <dbReference type="SMART" id="SM00499"/>
    </source>
</evidence>
<accession>A0A371II62</accession>
<dbReference type="CDD" id="cd01960">
    <property type="entry name" value="nsLTP1"/>
    <property type="match status" value="1"/>
</dbReference>
<protein>
    <recommendedName>
        <fullName evidence="3">Non-specific lipid-transfer protein</fullName>
    </recommendedName>
</protein>
<dbReference type="InterPro" id="IPR036312">
    <property type="entry name" value="Bifun_inhib/LTP/seed_sf"/>
</dbReference>
<dbReference type="SMART" id="SM00499">
    <property type="entry name" value="AAI"/>
    <property type="match status" value="1"/>
</dbReference>
<sequence length="241" mass="26774">MSRAASIHHLAEVVSIVILLITRCETVTSVSCSTVFEEVAPCTGFLQESSKKPSEACCSGVKKISDEAGTREDRTAICECLKKGLAQIGNYDPQQQLHDMNVHLWAAATGNLTGKYYKGSIKLNDAISFKVTLQEMHLGVLFFSYSSFSMNPKWTILVLKNQHNLPVQDWYIFKETVRSALAANLDAYTVAPRLRVDPSSSAKASCSLSCASYNDLSIFFFQYRRHAACMKQAAHVFHCEE</sequence>
<dbReference type="InterPro" id="IPR000528">
    <property type="entry name" value="Plant_nsLTP"/>
</dbReference>
<dbReference type="OrthoDB" id="1862539at2759"/>
<feature type="chain" id="PRO_5016686964" description="Non-specific lipid-transfer protein" evidence="4">
    <location>
        <begin position="27"/>
        <end position="241"/>
    </location>
</feature>
<dbReference type="InterPro" id="IPR016140">
    <property type="entry name" value="Bifunc_inhib/LTP/seed_store"/>
</dbReference>
<comment type="caution">
    <text evidence="6">The sequence shown here is derived from an EMBL/GenBank/DDBJ whole genome shotgun (WGS) entry which is preliminary data.</text>
</comment>
<comment type="similarity">
    <text evidence="1 3">Belongs to the plant LTP family.</text>
</comment>
<keyword evidence="3" id="KW-0446">Lipid-binding</keyword>
<keyword evidence="7" id="KW-1185">Reference proteome</keyword>